<evidence type="ECO:0000313" key="1">
    <source>
        <dbReference type="EMBL" id="MBD2502037.1"/>
    </source>
</evidence>
<dbReference type="SUPFAM" id="SSF52266">
    <property type="entry name" value="SGNH hydrolase"/>
    <property type="match status" value="1"/>
</dbReference>
<dbReference type="InterPro" id="IPR051532">
    <property type="entry name" value="Ester_Hydrolysis_Enzymes"/>
</dbReference>
<keyword evidence="2" id="KW-1185">Reference proteome</keyword>
<dbReference type="Proteomes" id="UP000661112">
    <property type="component" value="Unassembled WGS sequence"/>
</dbReference>
<dbReference type="EMBL" id="JACJSG010000019">
    <property type="protein sequence ID" value="MBD2502037.1"/>
    <property type="molecule type" value="Genomic_DNA"/>
</dbReference>
<dbReference type="Gene3D" id="3.40.50.1110">
    <property type="entry name" value="SGNH hydrolase"/>
    <property type="match status" value="1"/>
</dbReference>
<sequence>MAKLVAIGDSLTQGFQSGAIYRTDWSFPAIIARSMDLKVPTDFRIPHFPGSGLPINIEEALRWMRTQLGNNIDLAEWIVRFPVLLGQFIDGVEDLYERGPGSHPAAFGGTYHNLAVWGFRVADSFTITPNYCQKAIQSEEGWIEDDFLGLPSASMYRTALRVLNPKLRQERMNWSQLDNLRQIVKEEGLENLILWLGANDSLGTVLGLELKDMENTDVTTDPIERRKWNLTNLEVFRRDFMQLVEKVQEIIPDDTQVFIGTVPHVTIPPVTQGIPPFDGKYFQYYGRFFAKKDNFSPLLSKHLKREQIEKIDARIDGFNKIIRDIVQTQGSNWHIVDTCDVLDRLAVKRNEMTDTPERPLIDYYAAKRFNDHPLLRLSPIPSILRLGLRDGKRVSGGLFSLDCVHPSTIGYGIVAEAFLTVMKEVGVPAADPVRINWSEIIAHDSLLQAPPILWQNIVSAAENNAILWDVLFNVLY</sequence>
<organism evidence="1 2">
    <name type="scientific">Anabaena azotica FACHB-119</name>
    <dbReference type="NCBI Taxonomy" id="947527"/>
    <lineage>
        <taxon>Bacteria</taxon>
        <taxon>Bacillati</taxon>
        <taxon>Cyanobacteriota</taxon>
        <taxon>Cyanophyceae</taxon>
        <taxon>Nostocales</taxon>
        <taxon>Nostocaceae</taxon>
        <taxon>Anabaena</taxon>
        <taxon>Anabaena azotica</taxon>
    </lineage>
</organism>
<dbReference type="PANTHER" id="PTHR30383">
    <property type="entry name" value="THIOESTERASE 1/PROTEASE 1/LYSOPHOSPHOLIPASE L1"/>
    <property type="match status" value="1"/>
</dbReference>
<comment type="caution">
    <text evidence="1">The sequence shown here is derived from an EMBL/GenBank/DDBJ whole genome shotgun (WGS) entry which is preliminary data.</text>
</comment>
<gene>
    <name evidence="1" type="ORF">H6G83_15705</name>
</gene>
<protein>
    <submittedName>
        <fullName evidence="1">Lipase</fullName>
    </submittedName>
</protein>
<dbReference type="RefSeq" id="WP_190473881.1">
    <property type="nucleotide sequence ID" value="NZ_JACJSG010000019.1"/>
</dbReference>
<evidence type="ECO:0000313" key="2">
    <source>
        <dbReference type="Proteomes" id="UP000661112"/>
    </source>
</evidence>
<accession>A0ABR8D4D5</accession>
<dbReference type="InterPro" id="IPR036514">
    <property type="entry name" value="SGNH_hydro_sf"/>
</dbReference>
<reference evidence="1 2" key="1">
    <citation type="journal article" date="2020" name="ISME J.">
        <title>Comparative genomics reveals insights into cyanobacterial evolution and habitat adaptation.</title>
        <authorList>
            <person name="Chen M.Y."/>
            <person name="Teng W.K."/>
            <person name="Zhao L."/>
            <person name="Hu C.X."/>
            <person name="Zhou Y.K."/>
            <person name="Han B.P."/>
            <person name="Song L.R."/>
            <person name="Shu W.S."/>
        </authorList>
    </citation>
    <scope>NUCLEOTIDE SEQUENCE [LARGE SCALE GENOMIC DNA]</scope>
    <source>
        <strain evidence="1 2">FACHB-119</strain>
    </source>
</reference>
<proteinExistence type="predicted"/>
<name>A0ABR8D4D5_9NOST</name>